<reference evidence="5" key="2">
    <citation type="submission" date="2021-01" db="UniProtKB">
        <authorList>
            <consortium name="EnsemblPlants"/>
        </authorList>
    </citation>
    <scope>IDENTIFICATION</scope>
</reference>
<dbReference type="PANTHER" id="PTHR31009">
    <property type="entry name" value="S-ADENOSYL-L-METHIONINE:CARBOXYL METHYLTRANSFERASE FAMILY PROTEIN"/>
    <property type="match status" value="1"/>
</dbReference>
<organism evidence="5 6">
    <name type="scientific">Quercus lobata</name>
    <name type="common">Valley oak</name>
    <dbReference type="NCBI Taxonomy" id="97700"/>
    <lineage>
        <taxon>Eukaryota</taxon>
        <taxon>Viridiplantae</taxon>
        <taxon>Streptophyta</taxon>
        <taxon>Embryophyta</taxon>
        <taxon>Tracheophyta</taxon>
        <taxon>Spermatophyta</taxon>
        <taxon>Magnoliopsida</taxon>
        <taxon>eudicotyledons</taxon>
        <taxon>Gunneridae</taxon>
        <taxon>Pentapetalae</taxon>
        <taxon>rosids</taxon>
        <taxon>fabids</taxon>
        <taxon>Fagales</taxon>
        <taxon>Fagaceae</taxon>
        <taxon>Quercus</taxon>
    </lineage>
</organism>
<dbReference type="Pfam" id="PF03492">
    <property type="entry name" value="Methyltransf_7"/>
    <property type="match status" value="1"/>
</dbReference>
<dbReference type="GO" id="GO:0008168">
    <property type="term" value="F:methyltransferase activity"/>
    <property type="evidence" value="ECO:0007669"/>
    <property type="project" value="UniProtKB-KW"/>
</dbReference>
<dbReference type="Gene3D" id="3.40.50.150">
    <property type="entry name" value="Vaccinia Virus protein VP39"/>
    <property type="match status" value="1"/>
</dbReference>
<dbReference type="GO" id="GO:0046872">
    <property type="term" value="F:metal ion binding"/>
    <property type="evidence" value="ECO:0007669"/>
    <property type="project" value="UniProtKB-KW"/>
</dbReference>
<evidence type="ECO:0000256" key="4">
    <source>
        <dbReference type="ARBA" id="ARBA00022842"/>
    </source>
</evidence>
<proteinExistence type="predicted"/>
<keyword evidence="4" id="KW-0460">Magnesium</keyword>
<reference evidence="5 6" key="1">
    <citation type="journal article" date="2016" name="G3 (Bethesda)">
        <title>First Draft Assembly and Annotation of the Genome of a California Endemic Oak Quercus lobata Nee (Fagaceae).</title>
        <authorList>
            <person name="Sork V.L."/>
            <person name="Fitz-Gibbon S.T."/>
            <person name="Puiu D."/>
            <person name="Crepeau M."/>
            <person name="Gugger P.F."/>
            <person name="Sherman R."/>
            <person name="Stevens K."/>
            <person name="Langley C.H."/>
            <person name="Pellegrini M."/>
            <person name="Salzberg S.L."/>
        </authorList>
    </citation>
    <scope>NUCLEOTIDE SEQUENCE [LARGE SCALE GENOMIC DNA]</scope>
    <source>
        <strain evidence="5 6">cv. SW786</strain>
    </source>
</reference>
<dbReference type="InParanoid" id="A0A7N2LMQ9"/>
<keyword evidence="1" id="KW-0489">Methyltransferase</keyword>
<protein>
    <submittedName>
        <fullName evidence="5">Uncharacterized protein</fullName>
    </submittedName>
</protein>
<keyword evidence="2" id="KW-0808">Transferase</keyword>
<dbReference type="Gene3D" id="1.10.1200.270">
    <property type="entry name" value="Methyltransferase, alpha-helical capping domain"/>
    <property type="match status" value="1"/>
</dbReference>
<dbReference type="InterPro" id="IPR042086">
    <property type="entry name" value="MeTrfase_capping"/>
</dbReference>
<evidence type="ECO:0000256" key="3">
    <source>
        <dbReference type="ARBA" id="ARBA00022723"/>
    </source>
</evidence>
<evidence type="ECO:0000313" key="6">
    <source>
        <dbReference type="Proteomes" id="UP000594261"/>
    </source>
</evidence>
<dbReference type="OrthoDB" id="1523883at2759"/>
<keyword evidence="3" id="KW-0479">Metal-binding</keyword>
<dbReference type="AlphaFoldDB" id="A0A7N2LMQ9"/>
<keyword evidence="6" id="KW-1185">Reference proteome</keyword>
<gene>
    <name evidence="5" type="primary">LOC115992701</name>
</gene>
<dbReference type="OMA" id="DTIHEMC"/>
<dbReference type="GO" id="GO:0032259">
    <property type="term" value="P:methylation"/>
    <property type="evidence" value="ECO:0007669"/>
    <property type="project" value="UniProtKB-KW"/>
</dbReference>
<evidence type="ECO:0000256" key="2">
    <source>
        <dbReference type="ARBA" id="ARBA00022679"/>
    </source>
</evidence>
<sequence length="358" mass="40313">MAVENALCMNGGDGESSYANNSLLQKKVILESRSFLVDTIKDMLKIRIPTCFKVADLGCSSGPNTLLVISEIIDTIHEMCQQTNTESPEFLVLLNDLPENDFNAIFKTLPAFHERLKKDKGDKLGPCFISGTPGSFYGRLFPSQCLHLVHSSYSLHWLSQVPRGVVNNKGNIYIAKSSPPNVFKAYMDQFHTDFSMFLCSRSKEILPGGRMILTFIGRSNVDPNTNCCYDLWELLAKSLLDMVPEGLVKEKDVDSFNLPYYEPCMEEVKAIIEDEGSFNVDRLQMFEFNDPNGDIDNKYQSAQSMANGLRAVTEAMLASHFGETIIDNLFAKFAKHMAEEFCQEMTRYISIVTCMTKK</sequence>
<name>A0A7N2LMQ9_QUELO</name>
<dbReference type="GeneID" id="115992701"/>
<dbReference type="InterPro" id="IPR029063">
    <property type="entry name" value="SAM-dependent_MTases_sf"/>
</dbReference>
<evidence type="ECO:0000313" key="5">
    <source>
        <dbReference type="EnsemblPlants" id="QL05p034831:mrna"/>
    </source>
</evidence>
<dbReference type="Gramene" id="QL05p034831:mrna">
    <property type="protein sequence ID" value="QL05p034831:mrna"/>
    <property type="gene ID" value="QL05p034831"/>
</dbReference>
<dbReference type="SUPFAM" id="SSF53335">
    <property type="entry name" value="S-adenosyl-L-methionine-dependent methyltransferases"/>
    <property type="match status" value="1"/>
</dbReference>
<dbReference type="KEGG" id="qlo:115992701"/>
<dbReference type="FunCoup" id="A0A7N2LMQ9">
    <property type="interactions" value="56"/>
</dbReference>
<dbReference type="RefSeq" id="XP_030972788.1">
    <property type="nucleotide sequence ID" value="XM_031116928.1"/>
</dbReference>
<dbReference type="InterPro" id="IPR005299">
    <property type="entry name" value="MeTrfase_7"/>
</dbReference>
<dbReference type="EnsemblPlants" id="QL05p034831:mrna">
    <property type="protein sequence ID" value="QL05p034831:mrna"/>
    <property type="gene ID" value="QL05p034831"/>
</dbReference>
<evidence type="ECO:0000256" key="1">
    <source>
        <dbReference type="ARBA" id="ARBA00022603"/>
    </source>
</evidence>
<accession>A0A7N2LMQ9</accession>
<dbReference type="Proteomes" id="UP000594261">
    <property type="component" value="Chromosome 5"/>
</dbReference>
<dbReference type="EMBL" id="LRBV02000005">
    <property type="status" value="NOT_ANNOTATED_CDS"/>
    <property type="molecule type" value="Genomic_DNA"/>
</dbReference>